<dbReference type="InterPro" id="IPR011761">
    <property type="entry name" value="ATP-grasp"/>
</dbReference>
<protein>
    <recommendedName>
        <fullName evidence="6 7">N5-carboxyaminoimidazole ribonucleotide synthase</fullName>
        <shortName evidence="6 7">N5-CAIR synthase</shortName>
        <ecNumber evidence="6 7">6.3.4.18</ecNumber>
    </recommendedName>
    <alternativeName>
        <fullName evidence="6 7">5-(carboxyamino)imidazole ribonucleotide synthetase</fullName>
    </alternativeName>
</protein>
<keyword evidence="11" id="KW-1185">Reference proteome</keyword>
<comment type="caution">
    <text evidence="6">Lacks conserved residue(s) required for the propagation of feature annotation.</text>
</comment>
<keyword evidence="1 6" id="KW-0436">Ligase</keyword>
<evidence type="ECO:0000256" key="4">
    <source>
        <dbReference type="ARBA" id="ARBA00022840"/>
    </source>
</evidence>
<dbReference type="NCBIfam" id="TIGR01161">
    <property type="entry name" value="purK"/>
    <property type="match status" value="1"/>
</dbReference>
<keyword evidence="2 6" id="KW-0547">Nucleotide-binding</keyword>
<dbReference type="EMBL" id="FTNR01000002">
    <property type="protein sequence ID" value="SIR75455.1"/>
    <property type="molecule type" value="Genomic_DNA"/>
</dbReference>
<evidence type="ECO:0000256" key="6">
    <source>
        <dbReference type="HAMAP-Rule" id="MF_01928"/>
    </source>
</evidence>
<evidence type="ECO:0000256" key="1">
    <source>
        <dbReference type="ARBA" id="ARBA00022598"/>
    </source>
</evidence>
<dbReference type="GO" id="GO:0046872">
    <property type="term" value="F:metal ion binding"/>
    <property type="evidence" value="ECO:0007669"/>
    <property type="project" value="InterPro"/>
</dbReference>
<reference evidence="11" key="1">
    <citation type="submission" date="2017-01" db="EMBL/GenBank/DDBJ databases">
        <authorList>
            <person name="Varghese N."/>
            <person name="Submissions S."/>
        </authorList>
    </citation>
    <scope>NUCLEOTIDE SEQUENCE [LARGE SCALE GENOMIC DNA]</scope>
    <source>
        <strain evidence="11">type strain: HArc-</strain>
    </source>
</reference>
<accession>A0A1N7DI90</accession>
<evidence type="ECO:0000256" key="5">
    <source>
        <dbReference type="ARBA" id="ARBA00022842"/>
    </source>
</evidence>
<evidence type="ECO:0000256" key="3">
    <source>
        <dbReference type="ARBA" id="ARBA00022755"/>
    </source>
</evidence>
<feature type="binding site" evidence="6">
    <location>
        <position position="149"/>
    </location>
    <ligand>
        <name>ATP</name>
        <dbReference type="ChEBI" id="CHEBI:30616"/>
    </ligand>
</feature>
<dbReference type="InterPro" id="IPR054350">
    <property type="entry name" value="PurT/PurK_preATP-grasp"/>
</dbReference>
<dbReference type="Gene3D" id="3.40.50.20">
    <property type="match status" value="1"/>
</dbReference>
<dbReference type="AlphaFoldDB" id="A0A1N7DI90"/>
<evidence type="ECO:0000313" key="10">
    <source>
        <dbReference type="EMBL" id="SIR75455.1"/>
    </source>
</evidence>
<dbReference type="InterPro" id="IPR005875">
    <property type="entry name" value="PurK"/>
</dbReference>
<evidence type="ECO:0000256" key="8">
    <source>
        <dbReference type="SAM" id="MobiDB-lite"/>
    </source>
</evidence>
<feature type="binding site" evidence="6">
    <location>
        <position position="109"/>
    </location>
    <ligand>
        <name>ATP</name>
        <dbReference type="ChEBI" id="CHEBI:30616"/>
    </ligand>
</feature>
<dbReference type="UniPathway" id="UPA00074">
    <property type="reaction ID" value="UER00942"/>
</dbReference>
<sequence>MTTLQMPGPTLGVVGGGQLGRMLAEAASPLGVEVVVLDPTPDCPAAPVARDQIVADFDDEAGIRELAARADVLTFEIELADQDVLERISEDTGTPVHPKPKTLRTIHDKLVQKRELEDAGVPVPPFRAVDDADDIRAAIDDYGAPVMLKARTGGYDGRGNVPVESKEDAEDALESVAGPAMVEAFVEFEREVSVIAVKGDDEVATFPLGENIHVDEILRETIVPARSSDVVSERAYDVARDVLDVMDGRGVYGIELFETSEAPRASEHSSGQGPREGDGEILLNEIAPRPHNSGHWTIEGAQSSQFEQHARAVLGWPLGSTDLRSPTALANLLADVAENQDARLRDIDEVLETPGAHLHWYGKRTSRPGRKMGHVTVSGSDPDADVEALLETARELEDALTFTAE</sequence>
<dbReference type="GO" id="GO:0005524">
    <property type="term" value="F:ATP binding"/>
    <property type="evidence" value="ECO:0007669"/>
    <property type="project" value="UniProtKB-UniRule"/>
</dbReference>
<dbReference type="GO" id="GO:0004638">
    <property type="term" value="F:phosphoribosylaminoimidazole carboxylase activity"/>
    <property type="evidence" value="ECO:0007669"/>
    <property type="project" value="InterPro"/>
</dbReference>
<dbReference type="InterPro" id="IPR013815">
    <property type="entry name" value="ATP_grasp_subdomain_1"/>
</dbReference>
<name>A0A1N7DI90_9EURY</name>
<dbReference type="InterPro" id="IPR011054">
    <property type="entry name" value="Rudment_hybrid_motif"/>
</dbReference>
<gene>
    <name evidence="6 7" type="primary">purK</name>
    <name evidence="10" type="ORF">SAMN05421752_102266</name>
</gene>
<dbReference type="Pfam" id="PF17769">
    <property type="entry name" value="PurK_C"/>
    <property type="match status" value="1"/>
</dbReference>
<dbReference type="InterPro" id="IPR003135">
    <property type="entry name" value="ATP-grasp_carboxylate-amine"/>
</dbReference>
<dbReference type="SUPFAM" id="SSF56059">
    <property type="entry name" value="Glutathione synthetase ATP-binding domain-like"/>
    <property type="match status" value="1"/>
</dbReference>
<dbReference type="PANTHER" id="PTHR11609">
    <property type="entry name" value="PURINE BIOSYNTHESIS PROTEIN 6/7, PUR6/7"/>
    <property type="match status" value="1"/>
</dbReference>
<organism evidence="10 11">
    <name type="scientific">Natronorubrum thiooxidans</name>
    <dbReference type="NCBI Taxonomy" id="308853"/>
    <lineage>
        <taxon>Archaea</taxon>
        <taxon>Methanobacteriati</taxon>
        <taxon>Methanobacteriota</taxon>
        <taxon>Stenosarchaea group</taxon>
        <taxon>Halobacteria</taxon>
        <taxon>Halobacteriales</taxon>
        <taxon>Natrialbaceae</taxon>
        <taxon>Natronorubrum</taxon>
    </lineage>
</organism>
<dbReference type="Gene3D" id="3.30.470.20">
    <property type="entry name" value="ATP-grasp fold, B domain"/>
    <property type="match status" value="1"/>
</dbReference>
<comment type="function">
    <text evidence="6">Catalyzes the ATP-dependent conversion of 5-aminoimidazole ribonucleotide (AIR) and HCO(3)(-) to N5-carboxyaminoimidazole ribonucleotide (N5-CAIR).</text>
</comment>
<dbReference type="Pfam" id="PF22660">
    <property type="entry name" value="RS_preATP-grasp-like"/>
    <property type="match status" value="1"/>
</dbReference>
<dbReference type="NCBIfam" id="NF004679">
    <property type="entry name" value="PRK06019.1-5"/>
    <property type="match status" value="1"/>
</dbReference>
<comment type="similarity">
    <text evidence="6 7">Belongs to the PurK/PurT family.</text>
</comment>
<dbReference type="FunFam" id="3.30.1490.20:FF:000015">
    <property type="entry name" value="N5-carboxyaminoimidazole ribonucleotide synthase"/>
    <property type="match status" value="1"/>
</dbReference>
<keyword evidence="4 6" id="KW-0067">ATP-binding</keyword>
<proteinExistence type="inferred from homology"/>
<dbReference type="InterPro" id="IPR016185">
    <property type="entry name" value="PreATP-grasp_dom_sf"/>
</dbReference>
<dbReference type="EC" id="6.3.4.18" evidence="6 7"/>
<dbReference type="GO" id="GO:0034028">
    <property type="term" value="F:5-(carboxyamino)imidazole ribonucleotide synthase activity"/>
    <property type="evidence" value="ECO:0007669"/>
    <property type="project" value="UniProtKB-UniRule"/>
</dbReference>
<dbReference type="PANTHER" id="PTHR11609:SF5">
    <property type="entry name" value="PHOSPHORIBOSYLAMINOIMIDAZOLE CARBOXYLASE"/>
    <property type="match status" value="1"/>
</dbReference>
<feature type="domain" description="ATP-grasp" evidence="9">
    <location>
        <begin position="113"/>
        <end position="314"/>
    </location>
</feature>
<keyword evidence="3 6" id="KW-0658">Purine biosynthesis</keyword>
<dbReference type="Gene3D" id="3.30.1490.20">
    <property type="entry name" value="ATP-grasp fold, A domain"/>
    <property type="match status" value="1"/>
</dbReference>
<evidence type="ECO:0000259" key="9">
    <source>
        <dbReference type="PROSITE" id="PS50975"/>
    </source>
</evidence>
<feature type="binding site" evidence="6">
    <location>
        <begin position="284"/>
        <end position="285"/>
    </location>
    <ligand>
        <name>ATP</name>
        <dbReference type="ChEBI" id="CHEBI:30616"/>
    </ligand>
</feature>
<comment type="catalytic activity">
    <reaction evidence="6 7">
        <text>5-amino-1-(5-phospho-beta-D-ribosyl)imidazole + hydrogencarbonate + ATP = 5-carboxyamino-1-(5-phospho-D-ribosyl)imidazole + ADP + phosphate + 2 H(+)</text>
        <dbReference type="Rhea" id="RHEA:19317"/>
        <dbReference type="ChEBI" id="CHEBI:15378"/>
        <dbReference type="ChEBI" id="CHEBI:17544"/>
        <dbReference type="ChEBI" id="CHEBI:30616"/>
        <dbReference type="ChEBI" id="CHEBI:43474"/>
        <dbReference type="ChEBI" id="CHEBI:58730"/>
        <dbReference type="ChEBI" id="CHEBI:137981"/>
        <dbReference type="ChEBI" id="CHEBI:456216"/>
        <dbReference type="EC" id="6.3.4.18"/>
    </reaction>
</comment>
<comment type="pathway">
    <text evidence="6 7">Purine metabolism; IMP biosynthesis via de novo pathway; 5-amino-1-(5-phospho-D-ribosyl)imidazole-4-carboxylate from 5-amino-1-(5-phospho-D-ribosyl)imidazole (N5-CAIR route): step 1/2.</text>
</comment>
<keyword evidence="5" id="KW-0460">Magnesium</keyword>
<dbReference type="PROSITE" id="PS50975">
    <property type="entry name" value="ATP_GRASP"/>
    <property type="match status" value="1"/>
</dbReference>
<comment type="subunit">
    <text evidence="6">Homodimer.</text>
</comment>
<dbReference type="SUPFAM" id="SSF51246">
    <property type="entry name" value="Rudiment single hybrid motif"/>
    <property type="match status" value="1"/>
</dbReference>
<evidence type="ECO:0000313" key="11">
    <source>
        <dbReference type="Proteomes" id="UP000185936"/>
    </source>
</evidence>
<dbReference type="RefSeq" id="WP_076607956.1">
    <property type="nucleotide sequence ID" value="NZ_FTNR01000002.1"/>
</dbReference>
<dbReference type="GO" id="GO:0006189">
    <property type="term" value="P:'de novo' IMP biosynthetic process"/>
    <property type="evidence" value="ECO:0007669"/>
    <property type="project" value="UniProtKB-UniRule"/>
</dbReference>
<dbReference type="Proteomes" id="UP000185936">
    <property type="component" value="Unassembled WGS sequence"/>
</dbReference>
<evidence type="ECO:0000256" key="2">
    <source>
        <dbReference type="ARBA" id="ARBA00022741"/>
    </source>
</evidence>
<feature type="binding site" evidence="6">
    <location>
        <begin position="183"/>
        <end position="186"/>
    </location>
    <ligand>
        <name>ATP</name>
        <dbReference type="ChEBI" id="CHEBI:30616"/>
    </ligand>
</feature>
<dbReference type="SUPFAM" id="SSF52440">
    <property type="entry name" value="PreATP-grasp domain"/>
    <property type="match status" value="1"/>
</dbReference>
<dbReference type="STRING" id="308853.SAMN05421752_102266"/>
<comment type="function">
    <text evidence="7">Catalyzes the ATP-dependent conversion of 5-aminoimidazole ribonucleotide (AIR) and HCO(3)- to N5-carboxyaminoimidazole ribonucleotide (N5-CAIR).</text>
</comment>
<feature type="binding site" evidence="6">
    <location>
        <position position="213"/>
    </location>
    <ligand>
        <name>ATP</name>
        <dbReference type="ChEBI" id="CHEBI:30616"/>
    </ligand>
</feature>
<dbReference type="HAMAP" id="MF_01928">
    <property type="entry name" value="PurK"/>
    <property type="match status" value="1"/>
</dbReference>
<feature type="binding site" evidence="6">
    <location>
        <position position="191"/>
    </location>
    <ligand>
        <name>ATP</name>
        <dbReference type="ChEBI" id="CHEBI:30616"/>
    </ligand>
</feature>
<dbReference type="OrthoDB" id="9299at2157"/>
<evidence type="ECO:0000256" key="7">
    <source>
        <dbReference type="RuleBase" id="RU361200"/>
    </source>
</evidence>
<dbReference type="InterPro" id="IPR040686">
    <property type="entry name" value="PurK_C"/>
</dbReference>
<dbReference type="Pfam" id="PF02222">
    <property type="entry name" value="ATP-grasp"/>
    <property type="match status" value="1"/>
</dbReference>
<feature type="region of interest" description="Disordered" evidence="8">
    <location>
        <begin position="260"/>
        <end position="279"/>
    </location>
</feature>